<protein>
    <submittedName>
        <fullName evidence="2">Uncharacterized protein</fullName>
    </submittedName>
</protein>
<dbReference type="RefSeq" id="WP_133867444.1">
    <property type="nucleotide sequence ID" value="NZ_SOAU01000001.1"/>
</dbReference>
<evidence type="ECO:0000313" key="3">
    <source>
        <dbReference type="Proteomes" id="UP000294558"/>
    </source>
</evidence>
<gene>
    <name evidence="2" type="ORF">BDK89_0501</name>
</gene>
<feature type="transmembrane region" description="Helical" evidence="1">
    <location>
        <begin position="130"/>
        <end position="151"/>
    </location>
</feature>
<dbReference type="AlphaFoldDB" id="A0A4R7HVG7"/>
<comment type="caution">
    <text evidence="2">The sequence shown here is derived from an EMBL/GenBank/DDBJ whole genome shotgun (WGS) entry which is preliminary data.</text>
</comment>
<accession>A0A4R7HVG7</accession>
<keyword evidence="1" id="KW-0812">Transmembrane</keyword>
<keyword evidence="1" id="KW-0472">Membrane</keyword>
<organism evidence="2 3">
    <name type="scientific">Ilumatobacter fluminis</name>
    <dbReference type="NCBI Taxonomy" id="467091"/>
    <lineage>
        <taxon>Bacteria</taxon>
        <taxon>Bacillati</taxon>
        <taxon>Actinomycetota</taxon>
        <taxon>Acidimicrobiia</taxon>
        <taxon>Acidimicrobiales</taxon>
        <taxon>Ilumatobacteraceae</taxon>
        <taxon>Ilumatobacter</taxon>
    </lineage>
</organism>
<dbReference type="PROSITE" id="PS51257">
    <property type="entry name" value="PROKAR_LIPOPROTEIN"/>
    <property type="match status" value="1"/>
</dbReference>
<feature type="transmembrane region" description="Helical" evidence="1">
    <location>
        <begin position="96"/>
        <end position="118"/>
    </location>
</feature>
<keyword evidence="3" id="KW-1185">Reference proteome</keyword>
<evidence type="ECO:0000256" key="1">
    <source>
        <dbReference type="SAM" id="Phobius"/>
    </source>
</evidence>
<sequence length="334" mass="36036">MLERFITGARTLTWLLAAAVAACMASERLYWYWGGIGPDSFGVLGSFYAVATAVAFAALATIRSSGWRTVVLGGALFALIVEGIITPVMYEDGPLPVLFLMFVGWHGVLAFGVFVVWFRRLALDRRRLALTASAATVGVGWGVWALASSVTDRETAEEMALDGGSSEVLDPAAFLEYGLWVALTLVLAHLVMDRCWPAVGWRMSRAGLVTTGLATTFLALTMVVPAVFWAPLKLAAIGWVLWKIARRHDAVGGSTVVDALAGRIRVRDLVPLAIMPLTAAATYNALWPLRDHDSMEAVFWSAICAQVLVGVVALARSVRPSADDRHRHAEPVTV</sequence>
<feature type="transmembrane region" description="Helical" evidence="1">
    <location>
        <begin position="203"/>
        <end position="220"/>
    </location>
</feature>
<proteinExistence type="predicted"/>
<feature type="transmembrane region" description="Helical" evidence="1">
    <location>
        <begin position="298"/>
        <end position="318"/>
    </location>
</feature>
<evidence type="ECO:0000313" key="2">
    <source>
        <dbReference type="EMBL" id="TDT14942.1"/>
    </source>
</evidence>
<feature type="transmembrane region" description="Helical" evidence="1">
    <location>
        <begin position="171"/>
        <end position="191"/>
    </location>
</feature>
<feature type="transmembrane region" description="Helical" evidence="1">
    <location>
        <begin position="41"/>
        <end position="62"/>
    </location>
</feature>
<keyword evidence="1" id="KW-1133">Transmembrane helix</keyword>
<name>A0A4R7HVG7_9ACTN</name>
<dbReference type="Proteomes" id="UP000294558">
    <property type="component" value="Unassembled WGS sequence"/>
</dbReference>
<dbReference type="EMBL" id="SOAU01000001">
    <property type="protein sequence ID" value="TDT14942.1"/>
    <property type="molecule type" value="Genomic_DNA"/>
</dbReference>
<reference evidence="2 3" key="1">
    <citation type="submission" date="2019-03" db="EMBL/GenBank/DDBJ databases">
        <title>Sequencing the genomes of 1000 actinobacteria strains.</title>
        <authorList>
            <person name="Klenk H.-P."/>
        </authorList>
    </citation>
    <scope>NUCLEOTIDE SEQUENCE [LARGE SCALE GENOMIC DNA]</scope>
    <source>
        <strain evidence="2 3">DSM 18936</strain>
    </source>
</reference>
<feature type="transmembrane region" description="Helical" evidence="1">
    <location>
        <begin position="69"/>
        <end position="90"/>
    </location>
</feature>